<dbReference type="EMBL" id="JACAZH010000001">
    <property type="protein sequence ID" value="KAF7376716.1"/>
    <property type="molecule type" value="Genomic_DNA"/>
</dbReference>
<keyword evidence="4" id="KW-1185">Reference proteome</keyword>
<gene>
    <name evidence="3" type="ORF">MSAN_00088600</name>
</gene>
<feature type="coiled-coil region" evidence="1">
    <location>
        <begin position="36"/>
        <end position="63"/>
    </location>
</feature>
<sequence length="574" mass="62990">MPMVSPFGSRLGTNYCPKDNELLEIRALLVEPTGRLQRLDDEIAELQKAIDKLAEERHSLQTFVDGHQALISPVRRLPLDIIQEIFIACIPTHRNCVMSASEAPVLLGRVCSSWRAISLGTPRLWARLHVVEPQRGRRYNAVNALIDEKIGQRLAVAKMWLARSGQCPLSISLQSGSPDDDDPTPPETPLAPSETRSGQFLQELVPYAGRWKHIKVTTPPFELGVLAHLTPADVPMLESVALYPKPQFPPRGVNWEQFGLLGAPRLGSFFTTGSSFDAQCLQALPCHQLTELTIGNCPAWGSLLTSSVLLRTLSQCTGLRSCNVVVNDGVPLLDPAPHQQQIVELAFLHTFRLDCGRIACNVLDWLSLPQLRDFTLHGHTDHSLAPFFRLCIHLETLRIDSHSFTKSTLQDSLRALAPTVAHLAIRDDTAYGPVELPLVAALDDDVLALLTPAAPSGAHLPDPVACPGLETLTITHCCTISDAALLRFITARMGMADSDSQSGGCITTRLKRVKMQFKRVQTQDIMPALAPFIDRGLDAEISYLPPLTTHLSPWQGLADAPSLWGLGWGSNDVW</sequence>
<dbReference type="Gene3D" id="3.80.10.10">
    <property type="entry name" value="Ribonuclease Inhibitor"/>
    <property type="match status" value="1"/>
</dbReference>
<dbReference type="OrthoDB" id="3365698at2759"/>
<dbReference type="AlphaFoldDB" id="A0A8H6ZI40"/>
<evidence type="ECO:0000313" key="3">
    <source>
        <dbReference type="EMBL" id="KAF7376716.1"/>
    </source>
</evidence>
<dbReference type="InterPro" id="IPR032675">
    <property type="entry name" value="LRR_dom_sf"/>
</dbReference>
<name>A0A8H6ZI40_9AGAR</name>
<evidence type="ECO:0000256" key="2">
    <source>
        <dbReference type="SAM" id="MobiDB-lite"/>
    </source>
</evidence>
<evidence type="ECO:0008006" key="5">
    <source>
        <dbReference type="Google" id="ProtNLM"/>
    </source>
</evidence>
<organism evidence="3 4">
    <name type="scientific">Mycena sanguinolenta</name>
    <dbReference type="NCBI Taxonomy" id="230812"/>
    <lineage>
        <taxon>Eukaryota</taxon>
        <taxon>Fungi</taxon>
        <taxon>Dikarya</taxon>
        <taxon>Basidiomycota</taxon>
        <taxon>Agaricomycotina</taxon>
        <taxon>Agaricomycetes</taxon>
        <taxon>Agaricomycetidae</taxon>
        <taxon>Agaricales</taxon>
        <taxon>Marasmiineae</taxon>
        <taxon>Mycenaceae</taxon>
        <taxon>Mycena</taxon>
    </lineage>
</organism>
<keyword evidence="1" id="KW-0175">Coiled coil</keyword>
<accession>A0A8H6ZI40</accession>
<dbReference type="Proteomes" id="UP000623467">
    <property type="component" value="Unassembled WGS sequence"/>
</dbReference>
<evidence type="ECO:0000256" key="1">
    <source>
        <dbReference type="SAM" id="Coils"/>
    </source>
</evidence>
<comment type="caution">
    <text evidence="3">The sequence shown here is derived from an EMBL/GenBank/DDBJ whole genome shotgun (WGS) entry which is preliminary data.</text>
</comment>
<evidence type="ECO:0000313" key="4">
    <source>
        <dbReference type="Proteomes" id="UP000623467"/>
    </source>
</evidence>
<feature type="region of interest" description="Disordered" evidence="2">
    <location>
        <begin position="172"/>
        <end position="195"/>
    </location>
</feature>
<protein>
    <recommendedName>
        <fullName evidence="5">F-box domain-containing protein</fullName>
    </recommendedName>
</protein>
<proteinExistence type="predicted"/>
<reference evidence="3" key="1">
    <citation type="submission" date="2020-05" db="EMBL/GenBank/DDBJ databases">
        <title>Mycena genomes resolve the evolution of fungal bioluminescence.</title>
        <authorList>
            <person name="Tsai I.J."/>
        </authorList>
    </citation>
    <scope>NUCLEOTIDE SEQUENCE</scope>
    <source>
        <strain evidence="3">160909Yilan</strain>
    </source>
</reference>
<dbReference type="SUPFAM" id="SSF52047">
    <property type="entry name" value="RNI-like"/>
    <property type="match status" value="1"/>
</dbReference>